<feature type="domain" description="HTH luxR-type" evidence="4">
    <location>
        <begin position="164"/>
        <end position="229"/>
    </location>
</feature>
<evidence type="ECO:0000313" key="6">
    <source>
        <dbReference type="Proteomes" id="UP000677898"/>
    </source>
</evidence>
<evidence type="ECO:0000256" key="2">
    <source>
        <dbReference type="ARBA" id="ARBA00023125"/>
    </source>
</evidence>
<dbReference type="PANTHER" id="PTHR44688:SF16">
    <property type="entry name" value="DNA-BINDING TRANSCRIPTIONAL ACTIVATOR DEVR_DOSR"/>
    <property type="match status" value="1"/>
</dbReference>
<dbReference type="SUPFAM" id="SSF46894">
    <property type="entry name" value="C-terminal effector domain of the bipartite response regulators"/>
    <property type="match status" value="1"/>
</dbReference>
<evidence type="ECO:0000313" key="5">
    <source>
        <dbReference type="EMBL" id="QUP56518.1"/>
    </source>
</evidence>
<dbReference type="PROSITE" id="PS50043">
    <property type="entry name" value="HTH_LUXR_2"/>
    <property type="match status" value="1"/>
</dbReference>
<dbReference type="RefSeq" id="WP_211905328.1">
    <property type="nucleotide sequence ID" value="NZ_CP046730.1"/>
</dbReference>
<keyword evidence="3" id="KW-0804">Transcription</keyword>
<dbReference type="EMBL" id="CP046730">
    <property type="protein sequence ID" value="QUP56518.1"/>
    <property type="molecule type" value="Genomic_DNA"/>
</dbReference>
<keyword evidence="6" id="KW-1185">Reference proteome</keyword>
<protein>
    <submittedName>
        <fullName evidence="5">Helix-turn-helix transcriptional regulator</fullName>
    </submittedName>
</protein>
<gene>
    <name evidence="5" type="ORF">GO998_22900</name>
</gene>
<dbReference type="InterPro" id="IPR000792">
    <property type="entry name" value="Tscrpt_reg_LuxR_C"/>
</dbReference>
<dbReference type="SMART" id="SM00421">
    <property type="entry name" value="HTH_LUXR"/>
    <property type="match status" value="1"/>
</dbReference>
<reference evidence="5 6" key="1">
    <citation type="journal article" date="2021" name="Phytopathology">
        <title>Complete genome sequence of Ralstonia syzygii subsp. indonesiensis strain LLRS-1, isolated from wilted tobacco in China.</title>
        <authorList>
            <person name="Lu C.H."/>
            <person name="Li J.Y."/>
            <person name="Mi M.G."/>
            <person name="Lin Z.L."/>
            <person name="Jiang N."/>
            <person name="Gai X."/>
            <person name="Ma J.H."/>
            <person name="Lei L.P."/>
            <person name="Xia Z.Y."/>
        </authorList>
    </citation>
    <scope>NUCLEOTIDE SEQUENCE [LARGE SCALE GENOMIC DNA]</scope>
    <source>
        <strain evidence="5 6">LLRS-1</strain>
    </source>
</reference>
<evidence type="ECO:0000256" key="3">
    <source>
        <dbReference type="ARBA" id="ARBA00023163"/>
    </source>
</evidence>
<sequence>METGVADNAGHARHAIVPFVALASRALSILLRQLYAAACTGSAADVMEVVRIAWHAGHITALVRWRHDGRWRWVASHGTHAPTLLWQAAHGEVSVTSWPLIDAEVQGMVWTSGQAEPGALPRAAAVAEGDVLPHLAQALVMCWERDQGVALGDTAASASAARLWLAEMFHLTRREVDVADLLARGAGPALIARTLGISRDTVRTHLKHVYRKTNTHGQCDVVRLMLAAAGHR</sequence>
<evidence type="ECO:0000259" key="4">
    <source>
        <dbReference type="PROSITE" id="PS50043"/>
    </source>
</evidence>
<evidence type="ECO:0000256" key="1">
    <source>
        <dbReference type="ARBA" id="ARBA00023015"/>
    </source>
</evidence>
<keyword evidence="2" id="KW-0238">DNA-binding</keyword>
<dbReference type="InterPro" id="IPR036388">
    <property type="entry name" value="WH-like_DNA-bd_sf"/>
</dbReference>
<accession>A0ABX7ZM14</accession>
<dbReference type="InterPro" id="IPR016032">
    <property type="entry name" value="Sig_transdc_resp-reg_C-effctor"/>
</dbReference>
<dbReference type="Pfam" id="PF00196">
    <property type="entry name" value="GerE"/>
    <property type="match status" value="1"/>
</dbReference>
<dbReference type="Gene3D" id="1.10.10.10">
    <property type="entry name" value="Winged helix-like DNA-binding domain superfamily/Winged helix DNA-binding domain"/>
    <property type="match status" value="1"/>
</dbReference>
<keyword evidence="5" id="KW-0614">Plasmid</keyword>
<dbReference type="CDD" id="cd06170">
    <property type="entry name" value="LuxR_C_like"/>
    <property type="match status" value="1"/>
</dbReference>
<name>A0ABX7ZM14_9RALS</name>
<proteinExistence type="predicted"/>
<keyword evidence="1" id="KW-0805">Transcription regulation</keyword>
<dbReference type="PRINTS" id="PR00038">
    <property type="entry name" value="HTHLUXR"/>
</dbReference>
<organism evidence="5 6">
    <name type="scientific">Ralstonia syzygii</name>
    <dbReference type="NCBI Taxonomy" id="28097"/>
    <lineage>
        <taxon>Bacteria</taxon>
        <taxon>Pseudomonadati</taxon>
        <taxon>Pseudomonadota</taxon>
        <taxon>Betaproteobacteria</taxon>
        <taxon>Burkholderiales</taxon>
        <taxon>Burkholderiaceae</taxon>
        <taxon>Ralstonia</taxon>
        <taxon>Ralstonia solanacearum species complex</taxon>
    </lineage>
</organism>
<geneLocation type="plasmid" evidence="5 6">
    <name>pLLRS-1</name>
</geneLocation>
<dbReference type="Proteomes" id="UP000677898">
    <property type="component" value="Plasmid pLLRS-1"/>
</dbReference>
<dbReference type="PANTHER" id="PTHR44688">
    <property type="entry name" value="DNA-BINDING TRANSCRIPTIONAL ACTIVATOR DEVR_DOSR"/>
    <property type="match status" value="1"/>
</dbReference>